<sequence length="256" mass="28690">MNRTGFFEAIRKSLFGGHLTQSEVDGINVILDQWRDLYPDAPAHWIANSLAQIHHETGGRMVPIKETVQAYHKDANPHDITVESRLDAAFAKGQLPWVRTPYWRDGWFGRGLIQITHRDNYARLGRRLGVDLVGNRNLALDPVVSAQIAIVGMVDGLFTGKRLADYHFPAALEEPEKSNPRRIVNGKDGKDMTVAALHRRYFEALQRAAYEPRKVVAVPPPPDIPKPEPKPQQPAASGLFAALVKIIAALFERKTR</sequence>
<dbReference type="Proteomes" id="UP000541109">
    <property type="component" value="Unassembled WGS sequence"/>
</dbReference>
<dbReference type="Gene3D" id="1.10.530.10">
    <property type="match status" value="1"/>
</dbReference>
<name>A0A839AL03_9HYPH</name>
<dbReference type="RefSeq" id="WP_182167953.1">
    <property type="nucleotide sequence ID" value="NZ_JACFXV010000065.1"/>
</dbReference>
<dbReference type="InterPro" id="IPR000726">
    <property type="entry name" value="Glyco_hydro_19_cat"/>
</dbReference>
<dbReference type="EMBL" id="JACFXV010000065">
    <property type="protein sequence ID" value="MBA5779129.1"/>
    <property type="molecule type" value="Genomic_DNA"/>
</dbReference>
<evidence type="ECO:0000313" key="2">
    <source>
        <dbReference type="EMBL" id="MBA5779129.1"/>
    </source>
</evidence>
<dbReference type="EMBL" id="JACFXV010000070">
    <property type="protein sequence ID" value="MBA5779540.1"/>
    <property type="molecule type" value="Genomic_DNA"/>
</dbReference>
<feature type="domain" description="Glycoside hydrolase family 19 catalytic" evidence="1">
    <location>
        <begin position="46"/>
        <end position="150"/>
    </location>
</feature>
<evidence type="ECO:0000313" key="4">
    <source>
        <dbReference type="Proteomes" id="UP000541109"/>
    </source>
</evidence>
<gene>
    <name evidence="2" type="ORF">H2509_18530</name>
    <name evidence="3" type="ORF">H2509_20610</name>
</gene>
<organism evidence="2 4">
    <name type="scientific">Stappia albiluteola</name>
    <dbReference type="NCBI Taxonomy" id="2758565"/>
    <lineage>
        <taxon>Bacteria</taxon>
        <taxon>Pseudomonadati</taxon>
        <taxon>Pseudomonadota</taxon>
        <taxon>Alphaproteobacteria</taxon>
        <taxon>Hyphomicrobiales</taxon>
        <taxon>Stappiaceae</taxon>
        <taxon>Stappia</taxon>
    </lineage>
</organism>
<comment type="caution">
    <text evidence="2">The sequence shown here is derived from an EMBL/GenBank/DDBJ whole genome shotgun (WGS) entry which is preliminary data.</text>
</comment>
<proteinExistence type="predicted"/>
<dbReference type="GO" id="GO:0004568">
    <property type="term" value="F:chitinase activity"/>
    <property type="evidence" value="ECO:0007669"/>
    <property type="project" value="InterPro"/>
</dbReference>
<keyword evidence="4" id="KW-1185">Reference proteome</keyword>
<dbReference type="AlphaFoldDB" id="A0A839AL03"/>
<dbReference type="Pfam" id="PF00182">
    <property type="entry name" value="Glyco_hydro_19"/>
    <property type="match status" value="1"/>
</dbReference>
<reference evidence="2 4" key="1">
    <citation type="submission" date="2020-07" db="EMBL/GenBank/DDBJ databases">
        <title>Stappia sp., F7233, whole genome shotgun sequencing project.</title>
        <authorList>
            <person name="Jiang S."/>
            <person name="Liu Z.W."/>
            <person name="Du Z.J."/>
        </authorList>
    </citation>
    <scope>NUCLEOTIDE SEQUENCE [LARGE SCALE GENOMIC DNA]</scope>
    <source>
        <strain evidence="2 4">F7233</strain>
    </source>
</reference>
<dbReference type="SUPFAM" id="SSF53955">
    <property type="entry name" value="Lysozyme-like"/>
    <property type="match status" value="1"/>
</dbReference>
<dbReference type="GO" id="GO:0006032">
    <property type="term" value="P:chitin catabolic process"/>
    <property type="evidence" value="ECO:0007669"/>
    <property type="project" value="InterPro"/>
</dbReference>
<accession>A0A839AL03</accession>
<evidence type="ECO:0000259" key="1">
    <source>
        <dbReference type="Pfam" id="PF00182"/>
    </source>
</evidence>
<protein>
    <recommendedName>
        <fullName evidence="1">Glycoside hydrolase family 19 catalytic domain-containing protein</fullName>
    </recommendedName>
</protein>
<evidence type="ECO:0000313" key="3">
    <source>
        <dbReference type="EMBL" id="MBA5779540.1"/>
    </source>
</evidence>
<dbReference type="GO" id="GO:0016998">
    <property type="term" value="P:cell wall macromolecule catabolic process"/>
    <property type="evidence" value="ECO:0007669"/>
    <property type="project" value="InterPro"/>
</dbReference>
<dbReference type="InterPro" id="IPR023346">
    <property type="entry name" value="Lysozyme-like_dom_sf"/>
</dbReference>